<feature type="domain" description="DUF4097" evidence="2">
    <location>
        <begin position="120"/>
        <end position="261"/>
    </location>
</feature>
<dbReference type="Pfam" id="PF13349">
    <property type="entry name" value="DUF4097"/>
    <property type="match status" value="1"/>
</dbReference>
<feature type="region of interest" description="Disordered" evidence="1">
    <location>
        <begin position="240"/>
        <end position="262"/>
    </location>
</feature>
<dbReference type="AlphaFoldDB" id="A0A2T4Q3N6"/>
<gene>
    <name evidence="3" type="ORF">BU085_01180</name>
</gene>
<protein>
    <recommendedName>
        <fullName evidence="2">DUF4097 domain-containing protein</fullName>
    </recommendedName>
</protein>
<evidence type="ECO:0000259" key="2">
    <source>
        <dbReference type="Pfam" id="PF13349"/>
    </source>
</evidence>
<evidence type="ECO:0000313" key="4">
    <source>
        <dbReference type="Proteomes" id="UP000240717"/>
    </source>
</evidence>
<comment type="caution">
    <text evidence="3">The sequence shown here is derived from an EMBL/GenBank/DDBJ whole genome shotgun (WGS) entry which is preliminary data.</text>
</comment>
<accession>A0A2T4Q3N6</accession>
<dbReference type="STRING" id="1194526.A284_02800"/>
<dbReference type="InterPro" id="IPR025164">
    <property type="entry name" value="Toastrack_DUF4097"/>
</dbReference>
<dbReference type="RefSeq" id="WP_107532653.1">
    <property type="nucleotide sequence ID" value="NZ_PZEV01000002.1"/>
</dbReference>
<name>A0A2T4Q3N6_STAWA</name>
<evidence type="ECO:0000256" key="1">
    <source>
        <dbReference type="SAM" id="MobiDB-lite"/>
    </source>
</evidence>
<reference evidence="3 4" key="1">
    <citation type="journal article" date="2016" name="Front. Microbiol.">
        <title>Comprehensive Phylogenetic Analysis of Bovine Non-aureus Staphylococci Species Based on Whole-Genome Sequencing.</title>
        <authorList>
            <person name="Naushad S."/>
            <person name="Barkema H.W."/>
            <person name="Luby C."/>
            <person name="Condas L.A."/>
            <person name="Nobrega D.B."/>
            <person name="Carson D.A."/>
            <person name="De Buck J."/>
        </authorList>
    </citation>
    <scope>NUCLEOTIDE SEQUENCE [LARGE SCALE GENOMIC DNA]</scope>
    <source>
        <strain evidence="3 4">SNUC 2993</strain>
    </source>
</reference>
<sequence>MKKLVLTIFIFGLILSIGFGIGVFSEWKTLASKQDNGTKLNKFYKERINSINLDVDESDIEIKHGSTFSIKEKGNEDKKVNSSVKNGKWHISDQDHQSNINFRIGYMTKHKLVITVPKAIDQLTVKGDSGDVTIDNIISKNTDITVDSSDIFLKDSKLGKLKVNNDSGDISTTHVEFTNGKVNNDSGDIELSKSVPDQPLYVSNDSGDITLNYQHHPKNTTFIAHNDSGESKFDNKEFKRHRIGNGDNNVEMFNDSGDINVQ</sequence>
<organism evidence="3 4">
    <name type="scientific">Staphylococcus warneri</name>
    <dbReference type="NCBI Taxonomy" id="1292"/>
    <lineage>
        <taxon>Bacteria</taxon>
        <taxon>Bacillati</taxon>
        <taxon>Bacillota</taxon>
        <taxon>Bacilli</taxon>
        <taxon>Bacillales</taxon>
        <taxon>Staphylococcaceae</taxon>
        <taxon>Staphylococcus</taxon>
    </lineage>
</organism>
<proteinExistence type="predicted"/>
<dbReference type="EMBL" id="PZEV01000002">
    <property type="protein sequence ID" value="PTI52538.1"/>
    <property type="molecule type" value="Genomic_DNA"/>
</dbReference>
<evidence type="ECO:0000313" key="3">
    <source>
        <dbReference type="EMBL" id="PTI52538.1"/>
    </source>
</evidence>
<dbReference type="Proteomes" id="UP000240717">
    <property type="component" value="Unassembled WGS sequence"/>
</dbReference>